<dbReference type="PANTHER" id="PTHR31310">
    <property type="match status" value="1"/>
</dbReference>
<dbReference type="GO" id="GO:0016020">
    <property type="term" value="C:membrane"/>
    <property type="evidence" value="ECO:0007669"/>
    <property type="project" value="GOC"/>
</dbReference>
<evidence type="ECO:0000256" key="1">
    <source>
        <dbReference type="SAM" id="MobiDB-lite"/>
    </source>
</evidence>
<feature type="region of interest" description="Disordered" evidence="1">
    <location>
        <begin position="136"/>
        <end position="177"/>
    </location>
</feature>
<accession>A5DU57</accession>
<dbReference type="AlphaFoldDB" id="A5DU57"/>
<dbReference type="HOGENOM" id="CLU_047580_1_0_1"/>
<dbReference type="InParanoid" id="A5DU57"/>
<keyword evidence="2" id="KW-1133">Transmembrane helix</keyword>
<dbReference type="EMBL" id="CH981524">
    <property type="protein sequence ID" value="EDK42715.1"/>
    <property type="molecule type" value="Genomic_DNA"/>
</dbReference>
<dbReference type="InterPro" id="IPR052185">
    <property type="entry name" value="IPC_Synthase-Related"/>
</dbReference>
<gene>
    <name evidence="3" type="ORF">LELG_00893</name>
</gene>
<dbReference type="GO" id="GO:0070916">
    <property type="term" value="C:inositol phosphoceramide synthase complex"/>
    <property type="evidence" value="ECO:0007669"/>
    <property type="project" value="TreeGrafter"/>
</dbReference>
<evidence type="ECO:0000313" key="3">
    <source>
        <dbReference type="EMBL" id="EDK42715.1"/>
    </source>
</evidence>
<dbReference type="GO" id="GO:0030148">
    <property type="term" value="P:sphingolipid biosynthetic process"/>
    <property type="evidence" value="ECO:0007669"/>
    <property type="project" value="TreeGrafter"/>
</dbReference>
<protein>
    <submittedName>
        <fullName evidence="3">Uncharacterized protein</fullName>
    </submittedName>
</protein>
<keyword evidence="4" id="KW-1185">Reference proteome</keyword>
<dbReference type="GeneID" id="5235489"/>
<dbReference type="OMA" id="PMAPPWF"/>
<dbReference type="GO" id="GO:0006676">
    <property type="term" value="P:mannosyl diphosphorylinositol ceramide metabolic process"/>
    <property type="evidence" value="ECO:0007669"/>
    <property type="project" value="TreeGrafter"/>
</dbReference>
<dbReference type="VEuPathDB" id="FungiDB:LELG_00893"/>
<feature type="transmembrane region" description="Helical" evidence="2">
    <location>
        <begin position="6"/>
        <end position="26"/>
    </location>
</feature>
<dbReference type="KEGG" id="lel:PVL30_000861"/>
<feature type="non-terminal residue" evidence="3">
    <location>
        <position position="392"/>
    </location>
</feature>
<evidence type="ECO:0000313" key="4">
    <source>
        <dbReference type="Proteomes" id="UP000001996"/>
    </source>
</evidence>
<feature type="compositionally biased region" description="Low complexity" evidence="1">
    <location>
        <begin position="151"/>
        <end position="177"/>
    </location>
</feature>
<keyword evidence="2" id="KW-0472">Membrane</keyword>
<organism evidence="3 4">
    <name type="scientific">Lodderomyces elongisporus (strain ATCC 11503 / CBS 2605 / JCM 1781 / NBRC 1676 / NRRL YB-4239)</name>
    <name type="common">Yeast</name>
    <name type="synonym">Saccharomyces elongisporus</name>
    <dbReference type="NCBI Taxonomy" id="379508"/>
    <lineage>
        <taxon>Eukaryota</taxon>
        <taxon>Fungi</taxon>
        <taxon>Dikarya</taxon>
        <taxon>Ascomycota</taxon>
        <taxon>Saccharomycotina</taxon>
        <taxon>Pichiomycetes</taxon>
        <taxon>Debaryomycetaceae</taxon>
        <taxon>Candida/Lodderomyces clade</taxon>
        <taxon>Lodderomyces</taxon>
    </lineage>
</organism>
<dbReference type="PANTHER" id="PTHR31310:SF8">
    <property type="entry name" value="INOSITOLPHOSPHOTRANSFERASE 1"/>
    <property type="match status" value="1"/>
</dbReference>
<feature type="transmembrane region" description="Helical" evidence="2">
    <location>
        <begin position="38"/>
        <end position="62"/>
    </location>
</feature>
<proteinExistence type="predicted"/>
<keyword evidence="2" id="KW-0812">Transmembrane</keyword>
<name>A5DU57_LODEL</name>
<dbReference type="eggNOG" id="ENOG502QPKA">
    <property type="taxonomic scope" value="Eukaryota"/>
</dbReference>
<sequence>MIVVLSIFKPFVFIYQFLYRVFWSGLNQRNIWQLPLNFCINFSPIFIWLLIFKNAGIIPHSIRPTIHVKLPYRLDMFMFETFWGSLMTLGFSSGLGFLMYFGIYLQKQKFTGFRRRRQTDKLTNDQKYLPINEWDSEEEEFTTESGGRGGNNNNNNSSSSSSSSSSSGGSNSSSSSSFDIEMSSFDIDEVTGEVDAIEELGHLQRIGKFGYPLFPLQHTNFQACPHHKDFTYFKTLSVDEINSNAQLINERFIRNSKLHFLPINSWHLAPACLFASSWLILNFVFWLRNPIRTWGGSFGMDIVRVGPHHRAHCYCSLGSMCFMPPRCAQVVCVGYGNSKIFVGVVTHLLFPCAPPWFVHKNGEDAPANYEMLGYAAGLIRVDVALGTHLNSN</sequence>
<feature type="transmembrane region" description="Helical" evidence="2">
    <location>
        <begin position="266"/>
        <end position="287"/>
    </location>
</feature>
<evidence type="ECO:0000256" key="2">
    <source>
        <dbReference type="SAM" id="Phobius"/>
    </source>
</evidence>
<feature type="transmembrane region" description="Helical" evidence="2">
    <location>
        <begin position="82"/>
        <end position="105"/>
    </location>
</feature>
<dbReference type="OrthoDB" id="5784at2759"/>
<reference evidence="3 4" key="1">
    <citation type="journal article" date="2009" name="Nature">
        <title>Evolution of pathogenicity and sexual reproduction in eight Candida genomes.</title>
        <authorList>
            <person name="Butler G."/>
            <person name="Rasmussen M.D."/>
            <person name="Lin M.F."/>
            <person name="Santos M.A."/>
            <person name="Sakthikumar S."/>
            <person name="Munro C.A."/>
            <person name="Rheinbay E."/>
            <person name="Grabherr M."/>
            <person name="Forche A."/>
            <person name="Reedy J.L."/>
            <person name="Agrafioti I."/>
            <person name="Arnaud M.B."/>
            <person name="Bates S."/>
            <person name="Brown A.J."/>
            <person name="Brunke S."/>
            <person name="Costanzo M.C."/>
            <person name="Fitzpatrick D.A."/>
            <person name="de Groot P.W."/>
            <person name="Harris D."/>
            <person name="Hoyer L.L."/>
            <person name="Hube B."/>
            <person name="Klis F.M."/>
            <person name="Kodira C."/>
            <person name="Lennard N."/>
            <person name="Logue M.E."/>
            <person name="Martin R."/>
            <person name="Neiman A.M."/>
            <person name="Nikolaou E."/>
            <person name="Quail M.A."/>
            <person name="Quinn J."/>
            <person name="Santos M.C."/>
            <person name="Schmitzberger F.F."/>
            <person name="Sherlock G."/>
            <person name="Shah P."/>
            <person name="Silverstein K.A."/>
            <person name="Skrzypek M.S."/>
            <person name="Soll D."/>
            <person name="Staggs R."/>
            <person name="Stansfield I."/>
            <person name="Stumpf M.P."/>
            <person name="Sudbery P.E."/>
            <person name="Srikantha T."/>
            <person name="Zeng Q."/>
            <person name="Berman J."/>
            <person name="Berriman M."/>
            <person name="Heitman J."/>
            <person name="Gow N.A."/>
            <person name="Lorenz M.C."/>
            <person name="Birren B.W."/>
            <person name="Kellis M."/>
            <person name="Cuomo C.A."/>
        </authorList>
    </citation>
    <scope>NUCLEOTIDE SEQUENCE [LARGE SCALE GENOMIC DNA]</scope>
    <source>
        <strain evidence="4">ATCC 11503 / BCRC 21390 / CBS 2605 / JCM 1781 / NBRC 1676 / NRRL YB-4239</strain>
    </source>
</reference>
<dbReference type="Proteomes" id="UP000001996">
    <property type="component" value="Unassembled WGS sequence"/>
</dbReference>